<dbReference type="AlphaFoldDB" id="A0A1Y1XD71"/>
<dbReference type="GO" id="GO:0016020">
    <property type="term" value="C:membrane"/>
    <property type="evidence" value="ECO:0007669"/>
    <property type="project" value="UniProtKB-SubCell"/>
</dbReference>
<name>A0A1Y1XD71_9FUNG</name>
<proteinExistence type="predicted"/>
<feature type="transmembrane region" description="Helical" evidence="6">
    <location>
        <begin position="153"/>
        <end position="174"/>
    </location>
</feature>
<comment type="subcellular location">
    <subcellularLocation>
        <location evidence="1">Membrane</location>
        <topology evidence="1">Multi-pass membrane protein</topology>
    </subcellularLocation>
</comment>
<feature type="compositionally biased region" description="Polar residues" evidence="5">
    <location>
        <begin position="259"/>
        <end position="274"/>
    </location>
</feature>
<evidence type="ECO:0000256" key="1">
    <source>
        <dbReference type="ARBA" id="ARBA00004141"/>
    </source>
</evidence>
<feature type="compositionally biased region" description="Basic and acidic residues" evidence="5">
    <location>
        <begin position="433"/>
        <end position="442"/>
    </location>
</feature>
<keyword evidence="8" id="KW-1185">Reference proteome</keyword>
<dbReference type="SUPFAM" id="SSF81324">
    <property type="entry name" value="Voltage-gated potassium channels"/>
    <property type="match status" value="1"/>
</dbReference>
<feature type="region of interest" description="Disordered" evidence="5">
    <location>
        <begin position="487"/>
        <end position="533"/>
    </location>
</feature>
<dbReference type="PANTHER" id="PTHR38483">
    <property type="entry name" value="CHROMOSOME 1, WHOLE GENOME SHOTGUN SEQUENCE"/>
    <property type="match status" value="1"/>
</dbReference>
<organism evidence="7 8">
    <name type="scientific">Anaeromyces robustus</name>
    <dbReference type="NCBI Taxonomy" id="1754192"/>
    <lineage>
        <taxon>Eukaryota</taxon>
        <taxon>Fungi</taxon>
        <taxon>Fungi incertae sedis</taxon>
        <taxon>Chytridiomycota</taxon>
        <taxon>Chytridiomycota incertae sedis</taxon>
        <taxon>Neocallimastigomycetes</taxon>
        <taxon>Neocallimastigales</taxon>
        <taxon>Neocallimastigaceae</taxon>
        <taxon>Anaeromyces</taxon>
    </lineage>
</organism>
<evidence type="ECO:0000256" key="4">
    <source>
        <dbReference type="ARBA" id="ARBA00023136"/>
    </source>
</evidence>
<dbReference type="Gene3D" id="1.20.120.350">
    <property type="entry name" value="Voltage-gated potassium channels. Chain C"/>
    <property type="match status" value="1"/>
</dbReference>
<sequence>MEDSTINNINNNVIMENSIINNINNNEDEIQPVNNEKVPAEDEEQCQLLLNISLDKIENGLADSIHTDSESLSSSSSVYQMTTMEKFSFIATRILYSKYFQYYYFFIIILSVISFALSFILECGNIYHLIFEALIILALIIEVTICLLAQRKYFFYSFWNIIDVLIIINCVWLFEITENNCEVNDSIIDNGILGVRYIIQFIRLGLLLKKNKSSGGDRKRKSINFNNIKGKRAYYGSFNPYIPYTYSSSRKGKRKELSNSKNNIKYDENGNTSHGNDDDNDNDDGLSNYHNNSTVIDPNIYATYSDKYGSFSIDDPNASQFYNGGSIPNESFMSPLNNNNILSQSFIKDYSAFLQESNGSIDTNIDSNANLVKMFFNHENSGDDIDNKKKRYPSINSVNNEIYQKLIHSNIENNSRNINGGSGLPPPSNNDQNHSHQEEEKGLNIPSTSTQQTIIAGSNDSLSTNPIETPSSLVFSPISPQFHHYKSQNQNQNQNQNQPLPKPQPRKSISSSIHTDTSFSITLPPKIGKKPNRIAQTNHSSTFAEVPNRINLLTPILYGSPGTFSSKKN</sequence>
<evidence type="ECO:0000256" key="5">
    <source>
        <dbReference type="SAM" id="MobiDB-lite"/>
    </source>
</evidence>
<dbReference type="STRING" id="1754192.A0A1Y1XD71"/>
<keyword evidence="4 6" id="KW-0472">Membrane</keyword>
<feature type="transmembrane region" description="Helical" evidence="6">
    <location>
        <begin position="126"/>
        <end position="148"/>
    </location>
</feature>
<protein>
    <recommendedName>
        <fullName evidence="9">Ion transport domain-containing protein</fullName>
    </recommendedName>
</protein>
<evidence type="ECO:0000256" key="2">
    <source>
        <dbReference type="ARBA" id="ARBA00022692"/>
    </source>
</evidence>
<feature type="region of interest" description="Disordered" evidence="5">
    <location>
        <begin position="253"/>
        <end position="290"/>
    </location>
</feature>
<dbReference type="Proteomes" id="UP000193944">
    <property type="component" value="Unassembled WGS sequence"/>
</dbReference>
<feature type="region of interest" description="Disordered" evidence="5">
    <location>
        <begin position="413"/>
        <end position="447"/>
    </location>
</feature>
<feature type="compositionally biased region" description="Low complexity" evidence="5">
    <location>
        <begin position="488"/>
        <end position="498"/>
    </location>
</feature>
<feature type="compositionally biased region" description="Polar residues" evidence="5">
    <location>
        <begin position="458"/>
        <end position="474"/>
    </location>
</feature>
<dbReference type="PANTHER" id="PTHR38483:SF1">
    <property type="entry name" value="ION TRANSPORT DOMAIN-CONTAINING PROTEIN"/>
    <property type="match status" value="1"/>
</dbReference>
<evidence type="ECO:0000256" key="6">
    <source>
        <dbReference type="SAM" id="Phobius"/>
    </source>
</evidence>
<accession>A0A1Y1XD71</accession>
<gene>
    <name evidence="7" type="ORF">BCR32DRAFT_266822</name>
</gene>
<reference evidence="7 8" key="1">
    <citation type="submission" date="2016-08" db="EMBL/GenBank/DDBJ databases">
        <title>A Parts List for Fungal Cellulosomes Revealed by Comparative Genomics.</title>
        <authorList>
            <consortium name="DOE Joint Genome Institute"/>
            <person name="Haitjema C.H."/>
            <person name="Gilmore S.P."/>
            <person name="Henske J.K."/>
            <person name="Solomon K.V."/>
            <person name="De Groot R."/>
            <person name="Kuo A."/>
            <person name="Mondo S.J."/>
            <person name="Salamov A.A."/>
            <person name="Labutti K."/>
            <person name="Zhao Z."/>
            <person name="Chiniquy J."/>
            <person name="Barry K."/>
            <person name="Brewer H.M."/>
            <person name="Purvine S.O."/>
            <person name="Wright A.T."/>
            <person name="Boxma B."/>
            <person name="Van Alen T."/>
            <person name="Hackstein J.H."/>
            <person name="Baker S.E."/>
            <person name="Grigoriev I.V."/>
            <person name="O'Malley M.A."/>
        </authorList>
    </citation>
    <scope>NUCLEOTIDE SEQUENCE [LARGE SCALE GENOMIC DNA]</scope>
    <source>
        <strain evidence="7 8">S4</strain>
    </source>
</reference>
<evidence type="ECO:0008006" key="9">
    <source>
        <dbReference type="Google" id="ProtNLM"/>
    </source>
</evidence>
<evidence type="ECO:0000313" key="8">
    <source>
        <dbReference type="Proteomes" id="UP000193944"/>
    </source>
</evidence>
<dbReference type="InterPro" id="IPR027359">
    <property type="entry name" value="Volt_channel_dom_sf"/>
</dbReference>
<dbReference type="OrthoDB" id="429183at2759"/>
<keyword evidence="3 6" id="KW-1133">Transmembrane helix</keyword>
<dbReference type="EMBL" id="MCFG01000068">
    <property type="protein sequence ID" value="ORX83675.1"/>
    <property type="molecule type" value="Genomic_DNA"/>
</dbReference>
<evidence type="ECO:0000256" key="3">
    <source>
        <dbReference type="ARBA" id="ARBA00022989"/>
    </source>
</evidence>
<evidence type="ECO:0000313" key="7">
    <source>
        <dbReference type="EMBL" id="ORX83675.1"/>
    </source>
</evidence>
<feature type="transmembrane region" description="Helical" evidence="6">
    <location>
        <begin position="102"/>
        <end position="120"/>
    </location>
</feature>
<keyword evidence="2 6" id="KW-0812">Transmembrane</keyword>
<feature type="region of interest" description="Disordered" evidence="5">
    <location>
        <begin position="458"/>
        <end position="477"/>
    </location>
</feature>
<comment type="caution">
    <text evidence="7">The sequence shown here is derived from an EMBL/GenBank/DDBJ whole genome shotgun (WGS) entry which is preliminary data.</text>
</comment>
<reference evidence="7 8" key="2">
    <citation type="submission" date="2016-08" db="EMBL/GenBank/DDBJ databases">
        <title>Pervasive Adenine N6-methylation of Active Genes in Fungi.</title>
        <authorList>
            <consortium name="DOE Joint Genome Institute"/>
            <person name="Mondo S.J."/>
            <person name="Dannebaum R.O."/>
            <person name="Kuo R.C."/>
            <person name="Labutti K."/>
            <person name="Haridas S."/>
            <person name="Kuo A."/>
            <person name="Salamov A."/>
            <person name="Ahrendt S.R."/>
            <person name="Lipzen A."/>
            <person name="Sullivan W."/>
            <person name="Andreopoulos W.B."/>
            <person name="Clum A."/>
            <person name="Lindquist E."/>
            <person name="Daum C."/>
            <person name="Ramamoorthy G.K."/>
            <person name="Gryganskyi A."/>
            <person name="Culley D."/>
            <person name="Magnuson J.K."/>
            <person name="James T.Y."/>
            <person name="O'Malley M.A."/>
            <person name="Stajich J.E."/>
            <person name="Spatafora J.W."/>
            <person name="Visel A."/>
            <person name="Grigoriev I.V."/>
        </authorList>
    </citation>
    <scope>NUCLEOTIDE SEQUENCE [LARGE SCALE GENOMIC DNA]</scope>
    <source>
        <strain evidence="7 8">S4</strain>
    </source>
</reference>
<feature type="compositionally biased region" description="Polar residues" evidence="5">
    <location>
        <begin position="507"/>
        <end position="521"/>
    </location>
</feature>